<keyword evidence="3 6" id="KW-0812">Transmembrane</keyword>
<feature type="transmembrane region" description="Helical" evidence="6">
    <location>
        <begin position="166"/>
        <end position="184"/>
    </location>
</feature>
<evidence type="ECO:0000256" key="2">
    <source>
        <dbReference type="ARBA" id="ARBA00022448"/>
    </source>
</evidence>
<dbReference type="Proteomes" id="UP001597403">
    <property type="component" value="Unassembled WGS sequence"/>
</dbReference>
<dbReference type="Pfam" id="PF07690">
    <property type="entry name" value="MFS_1"/>
    <property type="match status" value="1"/>
</dbReference>
<evidence type="ECO:0000256" key="4">
    <source>
        <dbReference type="ARBA" id="ARBA00022989"/>
    </source>
</evidence>
<keyword evidence="9" id="KW-1185">Reference proteome</keyword>
<feature type="domain" description="Major facilitator superfamily (MFS) profile" evidence="7">
    <location>
        <begin position="15"/>
        <end position="393"/>
    </location>
</feature>
<dbReference type="Gene3D" id="1.20.1250.20">
    <property type="entry name" value="MFS general substrate transporter like domains"/>
    <property type="match status" value="1"/>
</dbReference>
<evidence type="ECO:0000259" key="7">
    <source>
        <dbReference type="PROSITE" id="PS50850"/>
    </source>
</evidence>
<feature type="transmembrane region" description="Helical" evidence="6">
    <location>
        <begin position="104"/>
        <end position="126"/>
    </location>
</feature>
<keyword evidence="5 6" id="KW-0472">Membrane</keyword>
<evidence type="ECO:0000256" key="6">
    <source>
        <dbReference type="SAM" id="Phobius"/>
    </source>
</evidence>
<proteinExistence type="predicted"/>
<name>A0ABW4V0M0_9BACL</name>
<comment type="subcellular location">
    <subcellularLocation>
        <location evidence="1">Cell membrane</location>
        <topology evidence="1">Multi-pass membrane protein</topology>
    </subcellularLocation>
</comment>
<dbReference type="PROSITE" id="PS50850">
    <property type="entry name" value="MFS"/>
    <property type="match status" value="1"/>
</dbReference>
<dbReference type="InterPro" id="IPR020846">
    <property type="entry name" value="MFS_dom"/>
</dbReference>
<gene>
    <name evidence="8" type="ORF">ACFSGI_17865</name>
</gene>
<accession>A0ABW4V0M0</accession>
<comment type="caution">
    <text evidence="8">The sequence shown here is derived from an EMBL/GenBank/DDBJ whole genome shotgun (WGS) entry which is preliminary data.</text>
</comment>
<evidence type="ECO:0000256" key="1">
    <source>
        <dbReference type="ARBA" id="ARBA00004651"/>
    </source>
</evidence>
<dbReference type="PANTHER" id="PTHR42910:SF1">
    <property type="entry name" value="MAJOR FACILITATOR SUPERFAMILY (MFS) PROFILE DOMAIN-CONTAINING PROTEIN"/>
    <property type="match status" value="1"/>
</dbReference>
<feature type="transmembrane region" description="Helical" evidence="6">
    <location>
        <begin position="220"/>
        <end position="240"/>
    </location>
</feature>
<dbReference type="CDD" id="cd17324">
    <property type="entry name" value="MFS_NepI_like"/>
    <property type="match status" value="1"/>
</dbReference>
<dbReference type="InterPro" id="IPR036259">
    <property type="entry name" value="MFS_trans_sf"/>
</dbReference>
<organism evidence="8 9">
    <name type="scientific">Paenibacillus nicotianae</name>
    <dbReference type="NCBI Taxonomy" id="1526551"/>
    <lineage>
        <taxon>Bacteria</taxon>
        <taxon>Bacillati</taxon>
        <taxon>Bacillota</taxon>
        <taxon>Bacilli</taxon>
        <taxon>Bacillales</taxon>
        <taxon>Paenibacillaceae</taxon>
        <taxon>Paenibacillus</taxon>
    </lineage>
</organism>
<feature type="transmembrane region" description="Helical" evidence="6">
    <location>
        <begin position="52"/>
        <end position="69"/>
    </location>
</feature>
<feature type="transmembrane region" description="Helical" evidence="6">
    <location>
        <begin position="15"/>
        <end position="32"/>
    </location>
</feature>
<feature type="transmembrane region" description="Helical" evidence="6">
    <location>
        <begin position="138"/>
        <end position="160"/>
    </location>
</feature>
<evidence type="ECO:0000313" key="9">
    <source>
        <dbReference type="Proteomes" id="UP001597403"/>
    </source>
</evidence>
<sequence>MNTEQSQPFVLRQSLLWIMAIASGLAVANLYYNQPLLADMATSFGISRDQAGYISTFTQIGYALGMLLFVPLGDIRERRKLISTLLILVTISLLGAAASTHIVWMYIASFAIGLTTVVPQILVPFSAQLATPEQRGKVIGTVMSGLLFGILLARTISGLIGGTWGWRWMYGIAAIMMFVLFLVLRRKLPHVEPLMKSTYSELLVSIGGLIRQYAVLREGALIGALNFASFSVFWTSLSFYLEGEPYHYSSQIAGLFGLVGVVGALGAPIVGRIADRIQPKWIIGAMIVVTLISFAFFGWLGGTLIGLMIGIVLLDLGVQGAQVSNQARIYALNDSARSRLNTVLMVSTFVGGAIGSSVSSYMWKIGGWSAVSLSGGVFMLLSLLVWSIARCRKQ</sequence>
<evidence type="ECO:0000256" key="5">
    <source>
        <dbReference type="ARBA" id="ARBA00023136"/>
    </source>
</evidence>
<feature type="transmembrane region" description="Helical" evidence="6">
    <location>
        <begin position="281"/>
        <end position="299"/>
    </location>
</feature>
<feature type="transmembrane region" description="Helical" evidence="6">
    <location>
        <begin position="369"/>
        <end position="389"/>
    </location>
</feature>
<feature type="transmembrane region" description="Helical" evidence="6">
    <location>
        <begin position="252"/>
        <end position="274"/>
    </location>
</feature>
<evidence type="ECO:0000256" key="3">
    <source>
        <dbReference type="ARBA" id="ARBA00022692"/>
    </source>
</evidence>
<dbReference type="InterPro" id="IPR011701">
    <property type="entry name" value="MFS"/>
</dbReference>
<dbReference type="EMBL" id="JBHUGF010000010">
    <property type="protein sequence ID" value="MFD1991842.1"/>
    <property type="molecule type" value="Genomic_DNA"/>
</dbReference>
<evidence type="ECO:0000313" key="8">
    <source>
        <dbReference type="EMBL" id="MFD1991842.1"/>
    </source>
</evidence>
<dbReference type="RefSeq" id="WP_379283840.1">
    <property type="nucleotide sequence ID" value="NZ_JBHUGF010000010.1"/>
</dbReference>
<dbReference type="PANTHER" id="PTHR42910">
    <property type="entry name" value="TRANSPORTER SCO4007-RELATED"/>
    <property type="match status" value="1"/>
</dbReference>
<feature type="transmembrane region" description="Helical" evidence="6">
    <location>
        <begin position="305"/>
        <end position="323"/>
    </location>
</feature>
<keyword evidence="4 6" id="KW-1133">Transmembrane helix</keyword>
<feature type="transmembrane region" description="Helical" evidence="6">
    <location>
        <begin position="343"/>
        <end position="363"/>
    </location>
</feature>
<keyword evidence="2" id="KW-0813">Transport</keyword>
<reference evidence="9" key="1">
    <citation type="journal article" date="2019" name="Int. J. Syst. Evol. Microbiol.">
        <title>The Global Catalogue of Microorganisms (GCM) 10K type strain sequencing project: providing services to taxonomists for standard genome sequencing and annotation.</title>
        <authorList>
            <consortium name="The Broad Institute Genomics Platform"/>
            <consortium name="The Broad Institute Genome Sequencing Center for Infectious Disease"/>
            <person name="Wu L."/>
            <person name="Ma J."/>
        </authorList>
    </citation>
    <scope>NUCLEOTIDE SEQUENCE [LARGE SCALE GENOMIC DNA]</scope>
    <source>
        <strain evidence="9">CGMCC 1.15067</strain>
    </source>
</reference>
<dbReference type="SUPFAM" id="SSF103473">
    <property type="entry name" value="MFS general substrate transporter"/>
    <property type="match status" value="1"/>
</dbReference>
<protein>
    <submittedName>
        <fullName evidence="8">MFS transporter</fullName>
    </submittedName>
</protein>
<feature type="transmembrane region" description="Helical" evidence="6">
    <location>
        <begin position="81"/>
        <end position="98"/>
    </location>
</feature>